<name>A0ACC2NM38_9HYME</name>
<organism evidence="1 2">
    <name type="scientific">Eretmocerus hayati</name>
    <dbReference type="NCBI Taxonomy" id="131215"/>
    <lineage>
        <taxon>Eukaryota</taxon>
        <taxon>Metazoa</taxon>
        <taxon>Ecdysozoa</taxon>
        <taxon>Arthropoda</taxon>
        <taxon>Hexapoda</taxon>
        <taxon>Insecta</taxon>
        <taxon>Pterygota</taxon>
        <taxon>Neoptera</taxon>
        <taxon>Endopterygota</taxon>
        <taxon>Hymenoptera</taxon>
        <taxon>Apocrita</taxon>
        <taxon>Proctotrupomorpha</taxon>
        <taxon>Chalcidoidea</taxon>
        <taxon>Aphelinidae</taxon>
        <taxon>Aphelininae</taxon>
        <taxon>Eretmocerus</taxon>
    </lineage>
</organism>
<comment type="caution">
    <text evidence="1">The sequence shown here is derived from an EMBL/GenBank/DDBJ whole genome shotgun (WGS) entry which is preliminary data.</text>
</comment>
<accession>A0ACC2NM38</accession>
<dbReference type="Proteomes" id="UP001239111">
    <property type="component" value="Chromosome 3"/>
</dbReference>
<protein>
    <submittedName>
        <fullName evidence="1">Uncharacterized protein</fullName>
    </submittedName>
</protein>
<evidence type="ECO:0000313" key="1">
    <source>
        <dbReference type="EMBL" id="KAJ8672325.1"/>
    </source>
</evidence>
<sequence length="134" mass="15140">MIWLLSKLKINDDGSISLDDDIVVPTWSVFMQMNDEENCPVTTVGFCPLIPYPPTSYNVVYTAMMTYESLCEQNGKEFCVITGDMAIFLIMKLIQMKPTRFCSKSIAMIGTLHLQKTFLVYLGQFLDGCGIDEI</sequence>
<reference evidence="1" key="1">
    <citation type="submission" date="2023-04" db="EMBL/GenBank/DDBJ databases">
        <title>A chromosome-level genome assembly of the parasitoid wasp Eretmocerus hayati.</title>
        <authorList>
            <person name="Zhong Y."/>
            <person name="Liu S."/>
            <person name="Liu Y."/>
        </authorList>
    </citation>
    <scope>NUCLEOTIDE SEQUENCE</scope>
    <source>
        <strain evidence="1">ZJU_SS_LIU_2023</strain>
    </source>
</reference>
<keyword evidence="2" id="KW-1185">Reference proteome</keyword>
<gene>
    <name evidence="1" type="ORF">QAD02_003584</name>
</gene>
<evidence type="ECO:0000313" key="2">
    <source>
        <dbReference type="Proteomes" id="UP001239111"/>
    </source>
</evidence>
<proteinExistence type="predicted"/>
<dbReference type="EMBL" id="CM056743">
    <property type="protein sequence ID" value="KAJ8672325.1"/>
    <property type="molecule type" value="Genomic_DNA"/>
</dbReference>